<dbReference type="OrthoDB" id="3797698at2759"/>
<sequence length="64" mass="7291">KQKHAKKGKTLDLQQCKEFKSGAVLWSPRKVREAKVQESVREAEDEAEKLRKSETKQLRAAAAL</sequence>
<dbReference type="Proteomes" id="UP000800038">
    <property type="component" value="Unassembled WGS sequence"/>
</dbReference>
<organism evidence="2 3">
    <name type="scientific">Clathrospora elynae</name>
    <dbReference type="NCBI Taxonomy" id="706981"/>
    <lineage>
        <taxon>Eukaryota</taxon>
        <taxon>Fungi</taxon>
        <taxon>Dikarya</taxon>
        <taxon>Ascomycota</taxon>
        <taxon>Pezizomycotina</taxon>
        <taxon>Dothideomycetes</taxon>
        <taxon>Pleosporomycetidae</taxon>
        <taxon>Pleosporales</taxon>
        <taxon>Diademaceae</taxon>
        <taxon>Clathrospora</taxon>
    </lineage>
</organism>
<accession>A0A6A5S352</accession>
<feature type="non-terminal residue" evidence="2">
    <location>
        <position position="64"/>
    </location>
</feature>
<protein>
    <submittedName>
        <fullName evidence="2">Uncharacterized protein</fullName>
    </submittedName>
</protein>
<gene>
    <name evidence="2" type="ORF">EJ02DRAFT_329523</name>
</gene>
<dbReference type="AlphaFoldDB" id="A0A6A5S352"/>
<reference evidence="2" key="1">
    <citation type="journal article" date="2020" name="Stud. Mycol.">
        <title>101 Dothideomycetes genomes: a test case for predicting lifestyles and emergence of pathogens.</title>
        <authorList>
            <person name="Haridas S."/>
            <person name="Albert R."/>
            <person name="Binder M."/>
            <person name="Bloem J."/>
            <person name="Labutti K."/>
            <person name="Salamov A."/>
            <person name="Andreopoulos B."/>
            <person name="Baker S."/>
            <person name="Barry K."/>
            <person name="Bills G."/>
            <person name="Bluhm B."/>
            <person name="Cannon C."/>
            <person name="Castanera R."/>
            <person name="Culley D."/>
            <person name="Daum C."/>
            <person name="Ezra D."/>
            <person name="Gonzalez J."/>
            <person name="Henrissat B."/>
            <person name="Kuo A."/>
            <person name="Liang C."/>
            <person name="Lipzen A."/>
            <person name="Lutzoni F."/>
            <person name="Magnuson J."/>
            <person name="Mondo S."/>
            <person name="Nolan M."/>
            <person name="Ohm R."/>
            <person name="Pangilinan J."/>
            <person name="Park H.-J."/>
            <person name="Ramirez L."/>
            <person name="Alfaro M."/>
            <person name="Sun H."/>
            <person name="Tritt A."/>
            <person name="Yoshinaga Y."/>
            <person name="Zwiers L.-H."/>
            <person name="Turgeon B."/>
            <person name="Goodwin S."/>
            <person name="Spatafora J."/>
            <person name="Crous P."/>
            <person name="Grigoriev I."/>
        </authorList>
    </citation>
    <scope>NUCLEOTIDE SEQUENCE</scope>
    <source>
        <strain evidence="2">CBS 161.51</strain>
    </source>
</reference>
<evidence type="ECO:0000313" key="2">
    <source>
        <dbReference type="EMBL" id="KAF1934552.1"/>
    </source>
</evidence>
<keyword evidence="3" id="KW-1185">Reference proteome</keyword>
<feature type="non-terminal residue" evidence="2">
    <location>
        <position position="1"/>
    </location>
</feature>
<proteinExistence type="predicted"/>
<evidence type="ECO:0000313" key="3">
    <source>
        <dbReference type="Proteomes" id="UP000800038"/>
    </source>
</evidence>
<feature type="compositionally biased region" description="Basic and acidic residues" evidence="1">
    <location>
        <begin position="39"/>
        <end position="57"/>
    </location>
</feature>
<feature type="region of interest" description="Disordered" evidence="1">
    <location>
        <begin position="39"/>
        <end position="64"/>
    </location>
</feature>
<dbReference type="EMBL" id="ML976482">
    <property type="protein sequence ID" value="KAF1934552.1"/>
    <property type="molecule type" value="Genomic_DNA"/>
</dbReference>
<evidence type="ECO:0000256" key="1">
    <source>
        <dbReference type="SAM" id="MobiDB-lite"/>
    </source>
</evidence>
<name>A0A6A5S352_9PLEO</name>